<dbReference type="SUPFAM" id="SSF56112">
    <property type="entry name" value="Protein kinase-like (PK-like)"/>
    <property type="match status" value="1"/>
</dbReference>
<evidence type="ECO:0000256" key="6">
    <source>
        <dbReference type="ARBA" id="ARBA00022527"/>
    </source>
</evidence>
<dbReference type="PROSITE" id="PS00108">
    <property type="entry name" value="PROTEIN_KINASE_ST"/>
    <property type="match status" value="1"/>
</dbReference>
<feature type="compositionally biased region" description="Low complexity" evidence="16">
    <location>
        <begin position="98"/>
        <end position="114"/>
    </location>
</feature>
<feature type="compositionally biased region" description="Basic and acidic residues" evidence="16">
    <location>
        <begin position="396"/>
        <end position="413"/>
    </location>
</feature>
<evidence type="ECO:0000256" key="15">
    <source>
        <dbReference type="SAM" id="Coils"/>
    </source>
</evidence>
<dbReference type="EC" id="2.7.11.1" evidence="3"/>
<feature type="compositionally biased region" description="Basic and acidic residues" evidence="16">
    <location>
        <begin position="194"/>
        <end position="209"/>
    </location>
</feature>
<evidence type="ECO:0000256" key="8">
    <source>
        <dbReference type="ARBA" id="ARBA00022741"/>
    </source>
</evidence>
<evidence type="ECO:0000256" key="5">
    <source>
        <dbReference type="ARBA" id="ARBA00022490"/>
    </source>
</evidence>
<feature type="compositionally biased region" description="Polar residues" evidence="16">
    <location>
        <begin position="1945"/>
        <end position="1964"/>
    </location>
</feature>
<feature type="region of interest" description="Disordered" evidence="16">
    <location>
        <begin position="1829"/>
        <end position="1848"/>
    </location>
</feature>
<feature type="region of interest" description="Disordered" evidence="16">
    <location>
        <begin position="1555"/>
        <end position="1580"/>
    </location>
</feature>
<dbReference type="SMART" id="SM00220">
    <property type="entry name" value="S_TKc"/>
    <property type="match status" value="1"/>
</dbReference>
<dbReference type="Pfam" id="PF00069">
    <property type="entry name" value="Pkinase"/>
    <property type="match status" value="1"/>
</dbReference>
<feature type="domain" description="Protein kinase" evidence="17">
    <location>
        <begin position="471"/>
        <end position="729"/>
    </location>
</feature>
<feature type="compositionally biased region" description="Low complexity" evidence="16">
    <location>
        <begin position="414"/>
        <end position="452"/>
    </location>
</feature>
<feature type="compositionally biased region" description="Polar residues" evidence="16">
    <location>
        <begin position="150"/>
        <end position="160"/>
    </location>
</feature>
<feature type="compositionally biased region" description="Polar residues" evidence="16">
    <location>
        <begin position="1643"/>
        <end position="1675"/>
    </location>
</feature>
<keyword evidence="11 15" id="KW-0175">Coiled coil</keyword>
<keyword evidence="6" id="KW-0723">Serine/threonine-protein kinase</keyword>
<evidence type="ECO:0000256" key="13">
    <source>
        <dbReference type="ARBA" id="ARBA00048679"/>
    </source>
</evidence>
<dbReference type="InterPro" id="IPR056865">
    <property type="entry name" value="CCTL2_WNK"/>
</dbReference>
<dbReference type="Pfam" id="PF12202">
    <property type="entry name" value="OSR1_C"/>
    <property type="match status" value="1"/>
</dbReference>
<evidence type="ECO:0000256" key="1">
    <source>
        <dbReference type="ARBA" id="ARBA00001946"/>
    </source>
</evidence>
<dbReference type="FunFam" id="3.10.20.90:FF:000279">
    <property type="entry name" value="Blast:Serine/threonine-protein kinase WNK3"/>
    <property type="match status" value="1"/>
</dbReference>
<dbReference type="FunFam" id="1.10.510.10:FF:000006">
    <property type="entry name" value="Serine/threonine-protein kinase WNK1 isoform 2"/>
    <property type="match status" value="1"/>
</dbReference>
<feature type="compositionally biased region" description="Polar residues" evidence="16">
    <location>
        <begin position="1381"/>
        <end position="1391"/>
    </location>
</feature>
<organism evidence="18 19">
    <name type="scientific">Drosophila erecta</name>
    <name type="common">Fruit fly</name>
    <dbReference type="NCBI Taxonomy" id="7220"/>
    <lineage>
        <taxon>Eukaryota</taxon>
        <taxon>Metazoa</taxon>
        <taxon>Ecdysozoa</taxon>
        <taxon>Arthropoda</taxon>
        <taxon>Hexapoda</taxon>
        <taxon>Insecta</taxon>
        <taxon>Pterygota</taxon>
        <taxon>Neoptera</taxon>
        <taxon>Endopterygota</taxon>
        <taxon>Diptera</taxon>
        <taxon>Brachycera</taxon>
        <taxon>Muscomorpha</taxon>
        <taxon>Ephydroidea</taxon>
        <taxon>Drosophilidae</taxon>
        <taxon>Drosophila</taxon>
        <taxon>Sophophora</taxon>
    </lineage>
</organism>
<feature type="region of interest" description="Disordered" evidence="16">
    <location>
        <begin position="365"/>
        <end position="461"/>
    </location>
</feature>
<evidence type="ECO:0000313" key="19">
    <source>
        <dbReference type="Proteomes" id="UP000008711"/>
    </source>
</evidence>
<proteinExistence type="inferred from homology"/>
<dbReference type="OrthoDB" id="4062651at2759"/>
<dbReference type="GO" id="GO:0140694">
    <property type="term" value="P:membraneless organelle assembly"/>
    <property type="evidence" value="ECO:0007669"/>
    <property type="project" value="EnsemblMetazoa"/>
</dbReference>
<dbReference type="Pfam" id="PF24889">
    <property type="entry name" value="CCTL2_WNK"/>
    <property type="match status" value="1"/>
</dbReference>
<dbReference type="GO" id="GO:0090263">
    <property type="term" value="P:positive regulation of canonical Wnt signaling pathway"/>
    <property type="evidence" value="ECO:0007669"/>
    <property type="project" value="EnsemblMetazoa"/>
</dbReference>
<feature type="region of interest" description="Disordered" evidence="16">
    <location>
        <begin position="1853"/>
        <end position="1897"/>
    </location>
</feature>
<feature type="compositionally biased region" description="Polar residues" evidence="16">
    <location>
        <begin position="1863"/>
        <end position="1895"/>
    </location>
</feature>
<feature type="region of interest" description="Disordered" evidence="16">
    <location>
        <begin position="1288"/>
        <end position="1307"/>
    </location>
</feature>
<feature type="region of interest" description="Disordered" evidence="16">
    <location>
        <begin position="1424"/>
        <end position="1466"/>
    </location>
</feature>
<feature type="region of interest" description="Disordered" evidence="16">
    <location>
        <begin position="893"/>
        <end position="920"/>
    </location>
</feature>
<dbReference type="GO" id="GO:0071474">
    <property type="term" value="P:cellular hyperosmotic response"/>
    <property type="evidence" value="ECO:0007669"/>
    <property type="project" value="EnsemblMetazoa"/>
</dbReference>
<feature type="region of interest" description="Disordered" evidence="16">
    <location>
        <begin position="1928"/>
        <end position="1964"/>
    </location>
</feature>
<feature type="coiled-coil region" evidence="15">
    <location>
        <begin position="1143"/>
        <end position="1181"/>
    </location>
</feature>
<dbReference type="GO" id="GO:0035220">
    <property type="term" value="P:wing disc development"/>
    <property type="evidence" value="ECO:0007669"/>
    <property type="project" value="EnsemblMetazoa"/>
</dbReference>
<dbReference type="InterPro" id="IPR000719">
    <property type="entry name" value="Prot_kinase_dom"/>
</dbReference>
<dbReference type="KEGG" id="der:6543896"/>
<feature type="compositionally biased region" description="Low complexity" evidence="16">
    <location>
        <begin position="1343"/>
        <end position="1377"/>
    </location>
</feature>
<dbReference type="PANTHER" id="PTHR13902">
    <property type="entry name" value="SERINE/THREONINE-PROTEIN KINASE WNK WITH NO LYSINE -RELATED"/>
    <property type="match status" value="1"/>
</dbReference>
<keyword evidence="8" id="KW-0547">Nucleotide-binding</keyword>
<keyword evidence="19" id="KW-1185">Reference proteome</keyword>
<dbReference type="GO" id="GO:0005524">
    <property type="term" value="F:ATP binding"/>
    <property type="evidence" value="ECO:0007669"/>
    <property type="project" value="UniProtKB-KW"/>
</dbReference>
<feature type="compositionally biased region" description="Low complexity" evidence="16">
    <location>
        <begin position="1628"/>
        <end position="1642"/>
    </location>
</feature>
<feature type="region of interest" description="Disordered" evidence="16">
    <location>
        <begin position="150"/>
        <end position="250"/>
    </location>
</feature>
<evidence type="ECO:0000256" key="16">
    <source>
        <dbReference type="SAM" id="MobiDB-lite"/>
    </source>
</evidence>
<evidence type="ECO:0000256" key="7">
    <source>
        <dbReference type="ARBA" id="ARBA00022679"/>
    </source>
</evidence>
<dbReference type="Gene3D" id="3.10.20.90">
    <property type="entry name" value="Phosphatidylinositol 3-kinase Catalytic Subunit, Chain A, domain 1"/>
    <property type="match status" value="2"/>
</dbReference>
<comment type="catalytic activity">
    <reaction evidence="13">
        <text>L-seryl-[protein] + ATP = O-phospho-L-seryl-[protein] + ADP + H(+)</text>
        <dbReference type="Rhea" id="RHEA:17989"/>
        <dbReference type="Rhea" id="RHEA-COMP:9863"/>
        <dbReference type="Rhea" id="RHEA-COMP:11604"/>
        <dbReference type="ChEBI" id="CHEBI:15378"/>
        <dbReference type="ChEBI" id="CHEBI:29999"/>
        <dbReference type="ChEBI" id="CHEBI:30616"/>
        <dbReference type="ChEBI" id="CHEBI:83421"/>
        <dbReference type="ChEBI" id="CHEBI:456216"/>
        <dbReference type="EC" id="2.7.11.1"/>
    </reaction>
</comment>
<feature type="region of interest" description="Disordered" evidence="16">
    <location>
        <begin position="1759"/>
        <end position="1789"/>
    </location>
</feature>
<accession>B3NEA9</accession>
<sequence length="2449" mass="271156">KSCKIGQTLCDFVRQQEVVPANRARKGSAISEDGTTSCTTQPQRNTSISSEEQTVQGANIQKSGNRSFNRSASSRQKPNPTSKLKDTLNRKPTCKQGTASAHTSTSSTTSIQSSPIEPASSLPTLNTTPTVPAASKINLFVRVLRRFSSNSLPGKTSVSPKNVDDIPKVSDNNNGALSKQQSTDVEVLCSQDNLSKEQNEDEMDGKTEPADAITHQKPGLTLGKPKKDKSVKGTSKAVVSDTKKMEARKSSSDTVIEPLIKQHSSKTTPTTLTANFVQNIRFVRKNVEQSGRNTNPLQFVELETEFPRDYDDNIEMLSREAEHLEEQFRTPTRSNATDATSHHVAGIIDNIITEASRSLTIEKTEDDVPLKSSTKHSSGVKRVGFQVEDKDDTEVQSEKQAKSIDDITKKTESSEASAEEATVTGSSTDASASLLPSTSTVSTTSSATSITKSKSDEDDDPVAMSPCGRFFKYDKEVGRGSFKTVYRGLDTLTGVPVAWCELLDKQVKKSERTRFREEADMLKKLQHPNIVRFYTYWEFPIGRKKNIVLVTELMLSGTLKSYLKRFKKIHPKVLKSWCRQILKGLNFLHTRQFPIIHRDLKCDNIFITGTTGSVKIGDLGLATLKNRSHAKSVIGTPEFMAPEMYEEHYDESVDVYAFGMCMLEMAISEYPYSECKGPAQIYKKVISGIKPAALAKVEDPNVRDIIERCIELKKEDRPSCNELLESEFFDEDIGIRVEPTASEQFLSDPSISIIEFRLRFMDPKKRSSRHKENEAIQFEYNIMHDEYEQIAQEMMKENIISEDDSRAVARLLKVQVVSLLKERAQRQTQIKLQNEKSRLEKLALQKQRESLPTNVDEDEEEEDESEDEEDGVKWNQRLQLRYDLLNTDSETSLALSTNSVEPQQLSTRSNTSIPNSGIQQPVQVPGQVAVSQLISVQPQAIPPPAIPMQQKPTVHYIQPPQLGSYQNSNAPMQEMTNNQVISPTGSQQMQQQQPVVAPTVNHQVMPQQQVNQQQQPQMMQQIPQQVQVQQVGPQQQAQTVLPPHQHEQQPQQQQQPLQQQLQQLMHTNVQAPDLTQQQQMTQQQAQQYFQQQQPQQAVSMQQAYTIQQAGQQQQLSQPLQMQQQILQQQQAAVSHQIIHQQLAQHQLQQLQQQQLQQQQLQQQQQQQIQQHQLQQQQLQQQQFVQQYAQAMPQQQHQQLVSGSQVMAPHQHQQPIQIPVQMQVPTTSVAPQMQQTYNQQGAQVTLSDPQQQQHPAFSALPTQAAQFIQQPTQQPMQLSMPLEQQLQQLLHSQPAQPQQQAISQQQQQPLAQQQQQPLVQQQQQPLVQQQPPLVQQQPPLVQQQQPLVQHQQPLVQHQQPLVQQQTQPQTQQPPQQQPAVDQISQISSQGPVQQENLQAMQVNKEANVATEAMSVNSVHGTLETAPKTESQNSADVDKQQKQPGTGTRSQKPRRSNRSGNERIPKLSVTSVDEGSVINCHMENKLKTITFKFDIGDVNPVEIANKLIAQDLLSNCQSTVFVEMINEIVDQVKQNPNQIPIPTNYRRNIEKVRHASLTRQRSTFRSHQRHRSRDETASDITKMFEPTIHGVETLPSGGGGAEQSNSNLTLEARSHVPNIPNAKEPQLNVSTPPTTTSTMSSSSTASRDAPNSSNDVTIGSGSVSRKTSTASEYTSLSIDYMPDSNITPTGPEPPLDDSKDKKPCSFAIARMQKLLESAGNGAPRSLNLPLNRHLKIQEDLKHTRSLDDLTAVKITFDMPNKASLGTSENAQPATEAEAEKPKDKSAQAVGNQGTGAANTLEQLKIELENITHAHAFASAVVASINNRAPHQASPAMSSLKATSGQPQTQEIIKSSNGAGTAAPSVGQNTPTAALTSARGSGSSVYNSRRTSIDNSMGSDVHLHTATNLEGTVSNSDPTPTEASVGITIGTSHEKQLSKQPSLEKPSILTNSSDHPQRNPSNGSINQNSIADLEKKLAALRNTENTEESASATLSVVPKQVEEVVNPSARKISRFSVSRVQEQKTSTGVEEPAQGQLKIDLQVAGPGGQVQTNNSVQNGSVVNTPTEVISSPIQNAINGIQLIYQQPQQINQLPGGTSTTTSGAGAQCIVVPQVVNHNGTPVQQLSNLQPQQQSVHPNMTQQPQQTPLNGLPSMANTLQQQPQQQSLPMQTIQSQQQQNQMPIISQQQQQILMPQQQGSQQGSQQFNLPGTQQHQFMQSQPNQLHTLPPQVVSMAQGNLPHQLPPMQTMGAQQQMISQQQHQLQMQSHMHQQNVPGMYNQQTGARVAAPQNFAGAVPNHMLQQSPLMASQQPAQPMQHVMQPIFNATSGEVTEEPVSLAATHPHLLPSDIQSDIKHNLDSLVNQLCNTRLGTNQHQRLLLLRQRQLIEEDELRLKHYVEYEKFQKALRQSISTNVPANAAYYSAAAAQLPTNLAAPAAPSSSNPTSTSSANT</sequence>
<feature type="compositionally biased region" description="Basic residues" evidence="16">
    <location>
        <begin position="1560"/>
        <end position="1569"/>
    </location>
</feature>
<dbReference type="Gene3D" id="1.10.510.10">
    <property type="entry name" value="Transferase(Phosphotransferase) domain 1"/>
    <property type="match status" value="1"/>
</dbReference>
<keyword evidence="7" id="KW-0808">Transferase</keyword>
<evidence type="ECO:0000256" key="4">
    <source>
        <dbReference type="ARBA" id="ARBA00022473"/>
    </source>
</evidence>
<protein>
    <recommendedName>
        <fullName evidence="3">non-specific serine/threonine protein kinase</fullName>
        <ecNumber evidence="3">2.7.11.1</ecNumber>
    </recommendedName>
</protein>
<feature type="compositionally biased region" description="Polar residues" evidence="16">
    <location>
        <begin position="893"/>
        <end position="915"/>
    </location>
</feature>
<reference evidence="18 19" key="2">
    <citation type="journal article" date="2008" name="Bioinformatics">
        <title>Assembly reconciliation.</title>
        <authorList>
            <person name="Zimin A.V."/>
            <person name="Smith D.R."/>
            <person name="Sutton G."/>
            <person name="Yorke J.A."/>
        </authorList>
    </citation>
    <scope>NUCLEOTIDE SEQUENCE [LARGE SCALE GENOMIC DNA]</scope>
    <source>
        <strain evidence="18 19">TSC#14021-0224.01</strain>
    </source>
</reference>
<dbReference type="GO" id="GO:0006884">
    <property type="term" value="P:cell volume homeostasis"/>
    <property type="evidence" value="ECO:0007669"/>
    <property type="project" value="EnsemblMetazoa"/>
</dbReference>
<dbReference type="Gene3D" id="3.30.200.20">
    <property type="entry name" value="Phosphorylase Kinase, domain 1"/>
    <property type="match status" value="1"/>
</dbReference>
<comment type="similarity">
    <text evidence="14">Belongs to the protein kinase superfamily. Ser/Thr protein kinase family. WNK subfamily.</text>
</comment>
<feature type="region of interest" description="Disordered" evidence="16">
    <location>
        <begin position="2124"/>
        <end position="2202"/>
    </location>
</feature>
<evidence type="ECO:0000256" key="2">
    <source>
        <dbReference type="ARBA" id="ARBA00004496"/>
    </source>
</evidence>
<dbReference type="GO" id="GO:0140693">
    <property type="term" value="F:molecular condensate scaffold activity"/>
    <property type="evidence" value="ECO:0007669"/>
    <property type="project" value="EnsemblMetazoa"/>
</dbReference>
<evidence type="ECO:0000256" key="3">
    <source>
        <dbReference type="ARBA" id="ARBA00012513"/>
    </source>
</evidence>
<comment type="subcellular location">
    <subcellularLocation>
        <location evidence="2">Cytoplasm</location>
    </subcellularLocation>
</comment>
<feature type="compositionally biased region" description="Polar residues" evidence="16">
    <location>
        <begin position="170"/>
        <end position="184"/>
    </location>
</feature>
<dbReference type="InterPro" id="IPR011009">
    <property type="entry name" value="Kinase-like_dom_sf"/>
</dbReference>
<comment type="catalytic activity">
    <reaction evidence="12">
        <text>L-threonyl-[protein] + ATP = O-phospho-L-threonyl-[protein] + ADP + H(+)</text>
        <dbReference type="Rhea" id="RHEA:46608"/>
        <dbReference type="Rhea" id="RHEA-COMP:11060"/>
        <dbReference type="Rhea" id="RHEA-COMP:11605"/>
        <dbReference type="ChEBI" id="CHEBI:15378"/>
        <dbReference type="ChEBI" id="CHEBI:30013"/>
        <dbReference type="ChEBI" id="CHEBI:30616"/>
        <dbReference type="ChEBI" id="CHEBI:61977"/>
        <dbReference type="ChEBI" id="CHEBI:456216"/>
        <dbReference type="EC" id="2.7.11.1"/>
    </reaction>
</comment>
<comment type="cofactor">
    <cofactor evidence="1">
        <name>Mg(2+)</name>
        <dbReference type="ChEBI" id="CHEBI:18420"/>
    </cofactor>
</comment>
<feature type="compositionally biased region" description="Polar residues" evidence="16">
    <location>
        <begin position="33"/>
        <end position="82"/>
    </location>
</feature>
<evidence type="ECO:0000256" key="11">
    <source>
        <dbReference type="ARBA" id="ARBA00023054"/>
    </source>
</evidence>
<dbReference type="EMBL" id="CH954178">
    <property type="protein sequence ID" value="EDV52673.2"/>
    <property type="molecule type" value="Genomic_DNA"/>
</dbReference>
<evidence type="ECO:0000256" key="14">
    <source>
        <dbReference type="ARBA" id="ARBA00061662"/>
    </source>
</evidence>
<name>B3NEA9_DROER</name>
<dbReference type="InterPro" id="IPR050588">
    <property type="entry name" value="WNK_Ser-Thr_kinase"/>
</dbReference>
<dbReference type="PROSITE" id="PS50011">
    <property type="entry name" value="PROTEIN_KINASE_DOM"/>
    <property type="match status" value="1"/>
</dbReference>
<evidence type="ECO:0000256" key="9">
    <source>
        <dbReference type="ARBA" id="ARBA00022777"/>
    </source>
</evidence>
<dbReference type="GO" id="GO:0005737">
    <property type="term" value="C:cytoplasm"/>
    <property type="evidence" value="ECO:0007669"/>
    <property type="project" value="UniProtKB-SubCell"/>
</dbReference>
<feature type="compositionally biased region" description="Acidic residues" evidence="16">
    <location>
        <begin position="855"/>
        <end position="870"/>
    </location>
</feature>
<evidence type="ECO:0000256" key="10">
    <source>
        <dbReference type="ARBA" id="ARBA00022840"/>
    </source>
</evidence>
<dbReference type="Proteomes" id="UP000008711">
    <property type="component" value="Unassembled WGS sequence"/>
</dbReference>
<dbReference type="InterPro" id="IPR024678">
    <property type="entry name" value="Kinase_OSR1/WNK_CCT"/>
</dbReference>
<feature type="region of interest" description="Disordered" evidence="16">
    <location>
        <begin position="1033"/>
        <end position="1060"/>
    </location>
</feature>
<dbReference type="HOGENOM" id="CLU_000860_0_0_1"/>
<dbReference type="FunFam" id="3.30.200.20:FF:001054">
    <property type="entry name" value="Serine/threonine-protein kinase WNK1"/>
    <property type="match status" value="1"/>
</dbReference>
<dbReference type="CDD" id="cd13983">
    <property type="entry name" value="STKc_WNK"/>
    <property type="match status" value="1"/>
</dbReference>
<dbReference type="InterPro" id="IPR008271">
    <property type="entry name" value="Ser/Thr_kinase_AS"/>
</dbReference>
<feature type="region of interest" description="Disordered" evidence="16">
    <location>
        <begin position="1343"/>
        <end position="1391"/>
    </location>
</feature>
<feature type="region of interest" description="Disordered" evidence="16">
    <location>
        <begin position="1615"/>
        <end position="1700"/>
    </location>
</feature>
<feature type="compositionally biased region" description="Polar residues" evidence="16">
    <location>
        <begin position="1761"/>
        <end position="1770"/>
    </location>
</feature>
<feature type="region of interest" description="Disordered" evidence="16">
    <location>
        <begin position="844"/>
        <end position="873"/>
    </location>
</feature>
<evidence type="ECO:0000259" key="17">
    <source>
        <dbReference type="PROSITE" id="PS50011"/>
    </source>
</evidence>
<dbReference type="eggNOG" id="KOG0584">
    <property type="taxonomic scope" value="Eukaryota"/>
</dbReference>
<evidence type="ECO:0000256" key="12">
    <source>
        <dbReference type="ARBA" id="ARBA00047899"/>
    </source>
</evidence>
<feature type="region of interest" description="Disordered" evidence="16">
    <location>
        <begin position="22"/>
        <end position="127"/>
    </location>
</feature>
<reference evidence="18 19" key="1">
    <citation type="journal article" date="2007" name="Nature">
        <title>Evolution of genes and genomes on the Drosophila phylogeny.</title>
        <authorList>
            <consortium name="Drosophila 12 Genomes Consortium"/>
            <person name="Clark A.G."/>
            <person name="Eisen M.B."/>
            <person name="Smith D.R."/>
            <person name="Bergman C.M."/>
            <person name="Oliver B."/>
            <person name="Markow T.A."/>
            <person name="Kaufman T.C."/>
            <person name="Kellis M."/>
            <person name="Gelbart W."/>
            <person name="Iyer V.N."/>
            <person name="Pollard D.A."/>
            <person name="Sackton T.B."/>
            <person name="Larracuente A.M."/>
            <person name="Singh N.D."/>
            <person name="Abad J.P."/>
            <person name="Abt D.N."/>
            <person name="Adryan B."/>
            <person name="Aguade M."/>
            <person name="Akashi H."/>
            <person name="Anderson W.W."/>
            <person name="Aquadro C.F."/>
            <person name="Ardell D.H."/>
            <person name="Arguello R."/>
            <person name="Artieri C.G."/>
            <person name="Barbash D.A."/>
            <person name="Barker D."/>
            <person name="Barsanti P."/>
            <person name="Batterham P."/>
            <person name="Batzoglou S."/>
            <person name="Begun D."/>
            <person name="Bhutkar A."/>
            <person name="Blanco E."/>
            <person name="Bosak S.A."/>
            <person name="Bradley R.K."/>
            <person name="Brand A.D."/>
            <person name="Brent M.R."/>
            <person name="Brooks A.N."/>
            <person name="Brown R.H."/>
            <person name="Butlin R.K."/>
            <person name="Caggese C."/>
            <person name="Calvi B.R."/>
            <person name="Bernardo de Carvalho A."/>
            <person name="Caspi A."/>
            <person name="Castrezana S."/>
            <person name="Celniker S.E."/>
            <person name="Chang J.L."/>
            <person name="Chapple C."/>
            <person name="Chatterji S."/>
            <person name="Chinwalla A."/>
            <person name="Civetta A."/>
            <person name="Clifton S.W."/>
            <person name="Comeron J.M."/>
            <person name="Costello J.C."/>
            <person name="Coyne J.A."/>
            <person name="Daub J."/>
            <person name="David R.G."/>
            <person name="Delcher A.L."/>
            <person name="Delehaunty K."/>
            <person name="Do C.B."/>
            <person name="Ebling H."/>
            <person name="Edwards K."/>
            <person name="Eickbush T."/>
            <person name="Evans J.D."/>
            <person name="Filipski A."/>
            <person name="Findeiss S."/>
            <person name="Freyhult E."/>
            <person name="Fulton L."/>
            <person name="Fulton R."/>
            <person name="Garcia A.C."/>
            <person name="Gardiner A."/>
            <person name="Garfield D.A."/>
            <person name="Garvin B.E."/>
            <person name="Gibson G."/>
            <person name="Gilbert D."/>
            <person name="Gnerre S."/>
            <person name="Godfrey J."/>
            <person name="Good R."/>
            <person name="Gotea V."/>
            <person name="Gravely B."/>
            <person name="Greenberg A.J."/>
            <person name="Griffiths-Jones S."/>
            <person name="Gross S."/>
            <person name="Guigo R."/>
            <person name="Gustafson E.A."/>
            <person name="Haerty W."/>
            <person name="Hahn M.W."/>
            <person name="Halligan D.L."/>
            <person name="Halpern A.L."/>
            <person name="Halter G.M."/>
            <person name="Han M.V."/>
            <person name="Heger A."/>
            <person name="Hillier L."/>
            <person name="Hinrichs A.S."/>
            <person name="Holmes I."/>
            <person name="Hoskins R.A."/>
            <person name="Hubisz M.J."/>
            <person name="Hultmark D."/>
            <person name="Huntley M.A."/>
            <person name="Jaffe D.B."/>
            <person name="Jagadeeshan S."/>
            <person name="Jeck W.R."/>
            <person name="Johnson J."/>
            <person name="Jones C.D."/>
            <person name="Jordan W.C."/>
            <person name="Karpen G.H."/>
            <person name="Kataoka E."/>
            <person name="Keightley P.D."/>
            <person name="Kheradpour P."/>
            <person name="Kirkness E.F."/>
            <person name="Koerich L.B."/>
            <person name="Kristiansen K."/>
            <person name="Kudrna D."/>
            <person name="Kulathinal R.J."/>
            <person name="Kumar S."/>
            <person name="Kwok R."/>
            <person name="Lander E."/>
            <person name="Langley C.H."/>
            <person name="Lapoint R."/>
            <person name="Lazzaro B.P."/>
            <person name="Lee S.J."/>
            <person name="Levesque L."/>
            <person name="Li R."/>
            <person name="Lin C.F."/>
            <person name="Lin M.F."/>
            <person name="Lindblad-Toh K."/>
            <person name="Llopart A."/>
            <person name="Long M."/>
            <person name="Low L."/>
            <person name="Lozovsky E."/>
            <person name="Lu J."/>
            <person name="Luo M."/>
            <person name="Machado C.A."/>
            <person name="Makalowski W."/>
            <person name="Marzo M."/>
            <person name="Matsuda M."/>
            <person name="Matzkin L."/>
            <person name="McAllister B."/>
            <person name="McBride C.S."/>
            <person name="McKernan B."/>
            <person name="McKernan K."/>
            <person name="Mendez-Lago M."/>
            <person name="Minx P."/>
            <person name="Mollenhauer M.U."/>
            <person name="Montooth K."/>
            <person name="Mount S.M."/>
            <person name="Mu X."/>
            <person name="Myers E."/>
            <person name="Negre B."/>
            <person name="Newfeld S."/>
            <person name="Nielsen R."/>
            <person name="Noor M.A."/>
            <person name="O'Grady P."/>
            <person name="Pachter L."/>
            <person name="Papaceit M."/>
            <person name="Parisi M.J."/>
            <person name="Parisi M."/>
            <person name="Parts L."/>
            <person name="Pedersen J.S."/>
            <person name="Pesole G."/>
            <person name="Phillippy A.M."/>
            <person name="Ponting C.P."/>
            <person name="Pop M."/>
            <person name="Porcelli D."/>
            <person name="Powell J.R."/>
            <person name="Prohaska S."/>
            <person name="Pruitt K."/>
            <person name="Puig M."/>
            <person name="Quesneville H."/>
            <person name="Ram K.R."/>
            <person name="Rand D."/>
            <person name="Rasmussen M.D."/>
            <person name="Reed L.K."/>
            <person name="Reenan R."/>
            <person name="Reily A."/>
            <person name="Remington K.A."/>
            <person name="Rieger T.T."/>
            <person name="Ritchie M.G."/>
            <person name="Robin C."/>
            <person name="Rogers Y.H."/>
            <person name="Rohde C."/>
            <person name="Rozas J."/>
            <person name="Rubenfield M.J."/>
            <person name="Ruiz A."/>
            <person name="Russo S."/>
            <person name="Salzberg S.L."/>
            <person name="Sanchez-Gracia A."/>
            <person name="Saranga D.J."/>
            <person name="Sato H."/>
            <person name="Schaeffer S.W."/>
            <person name="Schatz M.C."/>
            <person name="Schlenke T."/>
            <person name="Schwartz R."/>
            <person name="Segarra C."/>
            <person name="Singh R.S."/>
            <person name="Sirot L."/>
            <person name="Sirota M."/>
            <person name="Sisneros N.B."/>
            <person name="Smith C.D."/>
            <person name="Smith T.F."/>
            <person name="Spieth J."/>
            <person name="Stage D.E."/>
            <person name="Stark A."/>
            <person name="Stephan W."/>
            <person name="Strausberg R.L."/>
            <person name="Strempel S."/>
            <person name="Sturgill D."/>
            <person name="Sutton G."/>
            <person name="Sutton G.G."/>
            <person name="Tao W."/>
            <person name="Teichmann S."/>
            <person name="Tobari Y.N."/>
            <person name="Tomimura Y."/>
            <person name="Tsolas J.M."/>
            <person name="Valente V.L."/>
            <person name="Venter E."/>
            <person name="Venter J.C."/>
            <person name="Vicario S."/>
            <person name="Vieira F.G."/>
            <person name="Vilella A.J."/>
            <person name="Villasante A."/>
            <person name="Walenz B."/>
            <person name="Wang J."/>
            <person name="Wasserman M."/>
            <person name="Watts T."/>
            <person name="Wilson D."/>
            <person name="Wilson R.K."/>
            <person name="Wing R.A."/>
            <person name="Wolfner M.F."/>
            <person name="Wong A."/>
            <person name="Wong G.K."/>
            <person name="Wu C.I."/>
            <person name="Wu G."/>
            <person name="Yamamoto D."/>
            <person name="Yang H.P."/>
            <person name="Yang S.P."/>
            <person name="Yorke J.A."/>
            <person name="Yoshida K."/>
            <person name="Zdobnov E."/>
            <person name="Zhang P."/>
            <person name="Zhang Y."/>
            <person name="Zimin A.V."/>
            <person name="Baldwin J."/>
            <person name="Abdouelleil A."/>
            <person name="Abdulkadir J."/>
            <person name="Abebe A."/>
            <person name="Abera B."/>
            <person name="Abreu J."/>
            <person name="Acer S.C."/>
            <person name="Aftuck L."/>
            <person name="Alexander A."/>
            <person name="An P."/>
            <person name="Anderson E."/>
            <person name="Anderson S."/>
            <person name="Arachi H."/>
            <person name="Azer M."/>
            <person name="Bachantsang P."/>
            <person name="Barry A."/>
            <person name="Bayul T."/>
            <person name="Berlin A."/>
            <person name="Bessette D."/>
            <person name="Bloom T."/>
            <person name="Blye J."/>
            <person name="Boguslavskiy L."/>
            <person name="Bonnet C."/>
            <person name="Boukhgalter B."/>
            <person name="Bourzgui I."/>
            <person name="Brown A."/>
            <person name="Cahill P."/>
            <person name="Channer S."/>
            <person name="Cheshatsang Y."/>
            <person name="Chuda L."/>
            <person name="Citroen M."/>
            <person name="Collymore A."/>
            <person name="Cooke P."/>
            <person name="Costello M."/>
            <person name="D'Aco K."/>
            <person name="Daza R."/>
            <person name="De Haan G."/>
            <person name="DeGray S."/>
            <person name="DeMaso C."/>
            <person name="Dhargay N."/>
            <person name="Dooley K."/>
            <person name="Dooley E."/>
            <person name="Doricent M."/>
            <person name="Dorje P."/>
            <person name="Dorjee K."/>
            <person name="Dupes A."/>
            <person name="Elong R."/>
            <person name="Falk J."/>
            <person name="Farina A."/>
            <person name="Faro S."/>
            <person name="Ferguson D."/>
            <person name="Fisher S."/>
            <person name="Foley C.D."/>
            <person name="Franke A."/>
            <person name="Friedrich D."/>
            <person name="Gadbois L."/>
            <person name="Gearin G."/>
            <person name="Gearin C.R."/>
            <person name="Giannoukos G."/>
            <person name="Goode T."/>
            <person name="Graham J."/>
            <person name="Grandbois E."/>
            <person name="Grewal S."/>
            <person name="Gyaltsen K."/>
            <person name="Hafez N."/>
            <person name="Hagos B."/>
            <person name="Hall J."/>
            <person name="Henson C."/>
            <person name="Hollinger A."/>
            <person name="Honan T."/>
            <person name="Huard M.D."/>
            <person name="Hughes L."/>
            <person name="Hurhula B."/>
            <person name="Husby M.E."/>
            <person name="Kamat A."/>
            <person name="Kanga B."/>
            <person name="Kashin S."/>
            <person name="Khazanovich D."/>
            <person name="Kisner P."/>
            <person name="Lance K."/>
            <person name="Lara M."/>
            <person name="Lee W."/>
            <person name="Lennon N."/>
            <person name="Letendre F."/>
            <person name="LeVine R."/>
            <person name="Lipovsky A."/>
            <person name="Liu X."/>
            <person name="Liu J."/>
            <person name="Liu S."/>
            <person name="Lokyitsang T."/>
            <person name="Lokyitsang Y."/>
            <person name="Lubonja R."/>
            <person name="Lui A."/>
            <person name="MacDonald P."/>
            <person name="Magnisalis V."/>
            <person name="Maru K."/>
            <person name="Matthews C."/>
            <person name="McCusker W."/>
            <person name="McDonough S."/>
            <person name="Mehta T."/>
            <person name="Meldrim J."/>
            <person name="Meneus L."/>
            <person name="Mihai O."/>
            <person name="Mihalev A."/>
            <person name="Mihova T."/>
            <person name="Mittelman R."/>
            <person name="Mlenga V."/>
            <person name="Montmayeur A."/>
            <person name="Mulrain L."/>
            <person name="Navidi A."/>
            <person name="Naylor J."/>
            <person name="Negash T."/>
            <person name="Nguyen T."/>
            <person name="Nguyen N."/>
            <person name="Nicol R."/>
            <person name="Norbu C."/>
            <person name="Norbu N."/>
            <person name="Novod N."/>
            <person name="O'Neill B."/>
            <person name="Osman S."/>
            <person name="Markiewicz E."/>
            <person name="Oyono O.L."/>
            <person name="Patti C."/>
            <person name="Phunkhang P."/>
            <person name="Pierre F."/>
            <person name="Priest M."/>
            <person name="Raghuraman S."/>
            <person name="Rege F."/>
            <person name="Reyes R."/>
            <person name="Rise C."/>
            <person name="Rogov P."/>
            <person name="Ross K."/>
            <person name="Ryan E."/>
            <person name="Settipalli S."/>
            <person name="Shea T."/>
            <person name="Sherpa N."/>
            <person name="Shi L."/>
            <person name="Shih D."/>
            <person name="Sparrow T."/>
            <person name="Spaulding J."/>
            <person name="Stalker J."/>
            <person name="Stange-Thomann N."/>
            <person name="Stavropoulos S."/>
            <person name="Stone C."/>
            <person name="Strader C."/>
            <person name="Tesfaye S."/>
            <person name="Thomson T."/>
            <person name="Thoulutsang Y."/>
            <person name="Thoulutsang D."/>
            <person name="Topham K."/>
            <person name="Topping I."/>
            <person name="Tsamla T."/>
            <person name="Vassiliev H."/>
            <person name="Vo A."/>
            <person name="Wangchuk T."/>
            <person name="Wangdi T."/>
            <person name="Weiand M."/>
            <person name="Wilkinson J."/>
            <person name="Wilson A."/>
            <person name="Yadav S."/>
            <person name="Young G."/>
            <person name="Yu Q."/>
            <person name="Zembek L."/>
            <person name="Zhong D."/>
            <person name="Zimmer A."/>
            <person name="Zwirko Z."/>
            <person name="Jaffe D.B."/>
            <person name="Alvarez P."/>
            <person name="Brockman W."/>
            <person name="Butler J."/>
            <person name="Chin C."/>
            <person name="Gnerre S."/>
            <person name="Grabherr M."/>
            <person name="Kleber M."/>
            <person name="Mauceli E."/>
            <person name="MacCallum I."/>
        </authorList>
    </citation>
    <scope>NUCLEOTIDE SEQUENCE [LARGE SCALE GENOMIC DNA]</scope>
    <source>
        <strain evidence="18 19">TSC#14021-0224.01</strain>
    </source>
</reference>
<keyword evidence="4" id="KW-0217">Developmental protein</keyword>
<dbReference type="GO" id="GO:0004674">
    <property type="term" value="F:protein serine/threonine kinase activity"/>
    <property type="evidence" value="ECO:0007669"/>
    <property type="project" value="UniProtKB-KW"/>
</dbReference>
<feature type="compositionally biased region" description="Polar residues" evidence="16">
    <location>
        <begin position="2133"/>
        <end position="2145"/>
    </location>
</feature>
<feature type="compositionally biased region" description="Low complexity" evidence="16">
    <location>
        <begin position="2153"/>
        <end position="2202"/>
    </location>
</feature>
<keyword evidence="5" id="KW-0963">Cytoplasm</keyword>
<keyword evidence="10" id="KW-0067">ATP-binding</keyword>
<feature type="non-terminal residue" evidence="18">
    <location>
        <position position="1"/>
    </location>
</feature>
<keyword evidence="9" id="KW-0418">Kinase</keyword>
<gene>
    <name evidence="18" type="primary">Dere\GG13223</name>
    <name evidence="18" type="synonym">dere_GLEANR_13507</name>
    <name evidence="18" type="synonym">GG13223</name>
    <name evidence="18" type="ORF">Dere_GG13223</name>
</gene>
<feature type="compositionally biased region" description="Basic and acidic residues" evidence="16">
    <location>
        <begin position="241"/>
        <end position="250"/>
    </location>
</feature>
<dbReference type="GO" id="GO:1903288">
    <property type="term" value="P:positive regulation of potassium ion import across plasma membrane"/>
    <property type="evidence" value="ECO:0007669"/>
    <property type="project" value="EnsemblMetazoa"/>
</dbReference>
<evidence type="ECO:0000313" key="18">
    <source>
        <dbReference type="EMBL" id="EDV52673.2"/>
    </source>
</evidence>